<feature type="compositionally biased region" description="Low complexity" evidence="4">
    <location>
        <begin position="182"/>
        <end position="192"/>
    </location>
</feature>
<dbReference type="Proteomes" id="UP001595947">
    <property type="component" value="Unassembled WGS sequence"/>
</dbReference>
<keyword evidence="7" id="KW-1185">Reference proteome</keyword>
<keyword evidence="2" id="KW-0238">DNA-binding</keyword>
<evidence type="ECO:0000256" key="4">
    <source>
        <dbReference type="SAM" id="MobiDB-lite"/>
    </source>
</evidence>
<name>A0ABV9YL43_9PSEU</name>
<evidence type="ECO:0000313" key="7">
    <source>
        <dbReference type="Proteomes" id="UP001595947"/>
    </source>
</evidence>
<keyword evidence="1" id="KW-0805">Transcription regulation</keyword>
<evidence type="ECO:0000259" key="5">
    <source>
        <dbReference type="PROSITE" id="PS50949"/>
    </source>
</evidence>
<dbReference type="SUPFAM" id="SSF46785">
    <property type="entry name" value="Winged helix' DNA-binding domain"/>
    <property type="match status" value="1"/>
</dbReference>
<dbReference type="PROSITE" id="PS50949">
    <property type="entry name" value="HTH_GNTR"/>
    <property type="match status" value="1"/>
</dbReference>
<evidence type="ECO:0000256" key="3">
    <source>
        <dbReference type="ARBA" id="ARBA00023163"/>
    </source>
</evidence>
<comment type="caution">
    <text evidence="6">The sequence shown here is derived from an EMBL/GenBank/DDBJ whole genome shotgun (WGS) entry which is preliminary data.</text>
</comment>
<dbReference type="InterPro" id="IPR036390">
    <property type="entry name" value="WH_DNA-bd_sf"/>
</dbReference>
<dbReference type="CDD" id="cd07377">
    <property type="entry name" value="WHTH_GntR"/>
    <property type="match status" value="1"/>
</dbReference>
<dbReference type="PRINTS" id="PR00035">
    <property type="entry name" value="HTHGNTR"/>
</dbReference>
<dbReference type="InterPro" id="IPR011711">
    <property type="entry name" value="GntR_C"/>
</dbReference>
<evidence type="ECO:0000256" key="2">
    <source>
        <dbReference type="ARBA" id="ARBA00023125"/>
    </source>
</evidence>
<dbReference type="RefSeq" id="WP_378036680.1">
    <property type="nucleotide sequence ID" value="NZ_JBHSIV010000013.1"/>
</dbReference>
<dbReference type="PANTHER" id="PTHR43537:SF24">
    <property type="entry name" value="GLUCONATE OPERON TRANSCRIPTIONAL REPRESSOR"/>
    <property type="match status" value="1"/>
</dbReference>
<dbReference type="Pfam" id="PF07729">
    <property type="entry name" value="FCD"/>
    <property type="match status" value="1"/>
</dbReference>
<evidence type="ECO:0000256" key="1">
    <source>
        <dbReference type="ARBA" id="ARBA00023015"/>
    </source>
</evidence>
<dbReference type="SMART" id="SM00895">
    <property type="entry name" value="FCD"/>
    <property type="match status" value="1"/>
</dbReference>
<dbReference type="Gene3D" id="1.10.10.10">
    <property type="entry name" value="Winged helix-like DNA-binding domain superfamily/Winged helix DNA-binding domain"/>
    <property type="match status" value="1"/>
</dbReference>
<accession>A0ABV9YL43</accession>
<dbReference type="EMBL" id="JBHSIV010000013">
    <property type="protein sequence ID" value="MFC5063331.1"/>
    <property type="molecule type" value="Genomic_DNA"/>
</dbReference>
<dbReference type="Gene3D" id="1.20.120.530">
    <property type="entry name" value="GntR ligand-binding domain-like"/>
    <property type="match status" value="1"/>
</dbReference>
<dbReference type="InterPro" id="IPR000524">
    <property type="entry name" value="Tscrpt_reg_HTH_GntR"/>
</dbReference>
<reference evidence="7" key="1">
    <citation type="journal article" date="2019" name="Int. J. Syst. Evol. Microbiol.">
        <title>The Global Catalogue of Microorganisms (GCM) 10K type strain sequencing project: providing services to taxonomists for standard genome sequencing and annotation.</title>
        <authorList>
            <consortium name="The Broad Institute Genomics Platform"/>
            <consortium name="The Broad Institute Genome Sequencing Center for Infectious Disease"/>
            <person name="Wu L."/>
            <person name="Ma J."/>
        </authorList>
    </citation>
    <scope>NUCLEOTIDE SEQUENCE [LARGE SCALE GENOMIC DNA]</scope>
    <source>
        <strain evidence="7">CGMCC 4.7093</strain>
    </source>
</reference>
<feature type="domain" description="HTH gntR-type" evidence="5">
    <location>
        <begin position="11"/>
        <end position="78"/>
    </location>
</feature>
<dbReference type="InterPro" id="IPR008920">
    <property type="entry name" value="TF_FadR/GntR_C"/>
</dbReference>
<feature type="region of interest" description="Disordered" evidence="4">
    <location>
        <begin position="167"/>
        <end position="192"/>
    </location>
</feature>
<evidence type="ECO:0000313" key="6">
    <source>
        <dbReference type="EMBL" id="MFC5063331.1"/>
    </source>
</evidence>
<dbReference type="Pfam" id="PF00392">
    <property type="entry name" value="GntR"/>
    <property type="match status" value="1"/>
</dbReference>
<dbReference type="SMART" id="SM00345">
    <property type="entry name" value="HTH_GNTR"/>
    <property type="match status" value="1"/>
</dbReference>
<sequence length="192" mass="21522">MCRRDGRAIERPAQELAYEVLHRGIATGEYPPGTWVREDEVVARAGVSRTPVREALQRLQTEGMVELVRHRGALVVGWTAQDLDDLYDLRVVLEAYGARRAAGCCAGEDLEHLRGLCDRMDGLLPASDRDGREQLALLCIDFHTGLHRASGNRQLVALIPSIVARPRRAPRRAGRHRRCRGRTAAPRSHPRR</sequence>
<gene>
    <name evidence="6" type="ORF">ACFPBZ_14015</name>
</gene>
<dbReference type="InterPro" id="IPR036388">
    <property type="entry name" value="WH-like_DNA-bd_sf"/>
</dbReference>
<organism evidence="6 7">
    <name type="scientific">Actinomycetospora atypica</name>
    <dbReference type="NCBI Taxonomy" id="1290095"/>
    <lineage>
        <taxon>Bacteria</taxon>
        <taxon>Bacillati</taxon>
        <taxon>Actinomycetota</taxon>
        <taxon>Actinomycetes</taxon>
        <taxon>Pseudonocardiales</taxon>
        <taxon>Pseudonocardiaceae</taxon>
        <taxon>Actinomycetospora</taxon>
    </lineage>
</organism>
<keyword evidence="3" id="KW-0804">Transcription</keyword>
<protein>
    <submittedName>
        <fullName evidence="6">GntR family transcriptional regulator</fullName>
    </submittedName>
</protein>
<feature type="compositionally biased region" description="Basic residues" evidence="4">
    <location>
        <begin position="167"/>
        <end position="181"/>
    </location>
</feature>
<dbReference type="SUPFAM" id="SSF48008">
    <property type="entry name" value="GntR ligand-binding domain-like"/>
    <property type="match status" value="1"/>
</dbReference>
<proteinExistence type="predicted"/>
<dbReference type="PANTHER" id="PTHR43537">
    <property type="entry name" value="TRANSCRIPTIONAL REGULATOR, GNTR FAMILY"/>
    <property type="match status" value="1"/>
</dbReference>